<dbReference type="EMBL" id="PYWC01000011">
    <property type="protein sequence ID" value="PWW78946.1"/>
    <property type="molecule type" value="Genomic_DNA"/>
</dbReference>
<feature type="domain" description="Alpha-ketoglutarate-dependent dioxygenase AlkB-like" evidence="2">
    <location>
        <begin position="927"/>
        <end position="1100"/>
    </location>
</feature>
<name>A0A317T0L3_9PEZI</name>
<feature type="region of interest" description="Disordered" evidence="1">
    <location>
        <begin position="1334"/>
        <end position="1428"/>
    </location>
</feature>
<feature type="compositionally biased region" description="Polar residues" evidence="1">
    <location>
        <begin position="289"/>
        <end position="305"/>
    </location>
</feature>
<evidence type="ECO:0000313" key="3">
    <source>
        <dbReference type="EMBL" id="PWW78946.1"/>
    </source>
</evidence>
<sequence>MHNLNSLEVQGSHDRTGSAEVKDSITLLPPSTPTRRLGSPGGQSSSPLSEAPTLPSSPAYLKAEDDGDEIEAGRTEATFAAATVQPITRRTRIDVCADRDMVAALQVPDIDPDKPITTEYRRTSQRVRNYALLRSSRTRASTRVSPPVTRRRSKNITKHPMNLKKEETEYKLVSSEISEDVEILYSGAGNGAQQTPLASSPEVMALSNSTLKRKHQGEERNLRDLAIISVSTAAVTENELACDRAKSLPPGWIGGSGAGNTGSGRARRYSGDKDPGGLEPLTKPRGMIENNTGNANDQNEEPSPSTDEDGVFESFTEDEGLPSNADNIVLDESLDSNISGADRSANHEFSGSLKLSDENVLKKQKLNDGQALALPVTKDLGESGEQDVRDPRVHKDAFQLVDGVLFIPRGCKLCLGTRAFCDRAQPCSKCERSKQECLREPGLVPARPKQQRSKQGDPDPRLNAQTLMLTKLRSATLPPPLEISSGGDLEILPSQNTPVTKRGRPRKSDVSGEIESEAKSEVKETKKVKPLLWSSIDFQKGKPPGIRKPEVWCETRQELCESLPYYRSYQAGCYGHDGLVHGGGKSGTDDSGQRRLLTDQTIDDNTIKYLIKNMNQKWPLVLIMGNQCTNSPSKVPHRYCVMDWFKVTAAWAEKDPLSQCIRWKFRFEKLDTNIDGWWAVTPSEEPNPPQDMVKISCLSCEKESPHIYEQGWVCLNPVCKSFWMLDDADMPADLTYTENFLSCRTPWPEDFLQPPNSLAPPLDTKLSAHVECGGVSRPFWKGMCCPQCGRLSCRELWAGWLCPTCKFSYNPPRVVFDAARLADPHRPVYTGPAIPSNLHNEEIASRRFVRDGMTVIQYQLGDCGTVTHILANEVSNSRPEDANWLLENYQNLDMPFRRFPMKCHHSQGRLLTQQFMYNCGAPYKFIVDVNSLPFNDSPPVVLKALRLIHQRVQLIHPEAQFNEVLNVGYFEKQKMDYHDDGEEGLGETVASISLGGSARMKFRVKSKYKDERHCWTTEPEKHCQDVGSGNSIHNDENLEEEEEENSGETAGGLQTSASSMRAKGRTNKAMLDLCLNHGDVMVMKGAGIQTYWEATHNTLGEISKKQITEKTETDENDSTLPLTDAKSVKGEDSAMDSGDIQTTSANGLGGSDHPEVIGGKPNLSQSRVDPHEPESATSPAATVSQEVSSISAVSLPRGDPQGLDTQTLAGASHHPPPTQNMSMSTKPVLPSETTAPRMHAGHHLHGVGPPHTPLSTNQPGSYSGFPLQEFLTSQNASYFSTPQPQITPSHHPSPYGPELAPGGTNSYMARQFLNKHDSLRSPFGGDLPYGYHPHSEAYSTSGGVDSLQSPVSTTSQKSNVHHQVFTSSGWGANESQNPLPSNGTHMQQSNAFNPFQDYNNNGESKNPAANPAGASTTYSTDEGHTQRF</sequence>
<evidence type="ECO:0000256" key="1">
    <source>
        <dbReference type="SAM" id="MobiDB-lite"/>
    </source>
</evidence>
<feature type="region of interest" description="Disordered" evidence="1">
    <location>
        <begin position="475"/>
        <end position="518"/>
    </location>
</feature>
<feature type="region of interest" description="Disordered" evidence="1">
    <location>
        <begin position="1020"/>
        <end position="1062"/>
    </location>
</feature>
<dbReference type="Pfam" id="PF13532">
    <property type="entry name" value="2OG-FeII_Oxy_2"/>
    <property type="match status" value="1"/>
</dbReference>
<gene>
    <name evidence="3" type="ORF">C7212DRAFT_350198</name>
</gene>
<dbReference type="Gene3D" id="2.60.120.590">
    <property type="entry name" value="Alpha-ketoglutarate-dependent dioxygenase AlkB-like"/>
    <property type="match status" value="1"/>
</dbReference>
<dbReference type="STRING" id="42249.A0A317T0L3"/>
<feature type="compositionally biased region" description="Basic and acidic residues" evidence="1">
    <location>
        <begin position="11"/>
        <end position="23"/>
    </location>
</feature>
<protein>
    <recommendedName>
        <fullName evidence="2">Alpha-ketoglutarate-dependent dioxygenase AlkB-like domain-containing protein</fullName>
    </recommendedName>
</protein>
<keyword evidence="4" id="KW-1185">Reference proteome</keyword>
<feature type="region of interest" description="Disordered" evidence="1">
    <location>
        <begin position="1278"/>
        <end position="1304"/>
    </location>
</feature>
<reference evidence="3 4" key="1">
    <citation type="submission" date="2018-03" db="EMBL/GenBank/DDBJ databases">
        <title>Genomes of Pezizomycetes fungi and the evolution of truffles.</title>
        <authorList>
            <person name="Murat C."/>
            <person name="Payen T."/>
            <person name="Noel B."/>
            <person name="Kuo A."/>
            <person name="Martin F.M."/>
        </authorList>
    </citation>
    <scope>NUCLEOTIDE SEQUENCE [LARGE SCALE GENOMIC DNA]</scope>
    <source>
        <strain evidence="3">091103-1</strain>
    </source>
</reference>
<comment type="caution">
    <text evidence="3">The sequence shown here is derived from an EMBL/GenBank/DDBJ whole genome shotgun (WGS) entry which is preliminary data.</text>
</comment>
<feature type="compositionally biased region" description="Polar residues" evidence="1">
    <location>
        <begin position="1278"/>
        <end position="1290"/>
    </location>
</feature>
<feature type="compositionally biased region" description="Acidic residues" evidence="1">
    <location>
        <begin position="1037"/>
        <end position="1046"/>
    </location>
</feature>
<evidence type="ECO:0000259" key="2">
    <source>
        <dbReference type="Pfam" id="PF13532"/>
    </source>
</evidence>
<accession>A0A317T0L3</accession>
<dbReference type="InterPro" id="IPR037151">
    <property type="entry name" value="AlkB-like_sf"/>
</dbReference>
<dbReference type="OrthoDB" id="2163491at2759"/>
<feature type="compositionally biased region" description="Polar residues" evidence="1">
    <location>
        <begin position="1364"/>
        <end position="1404"/>
    </location>
</feature>
<feature type="compositionally biased region" description="Basic and acidic residues" evidence="1">
    <location>
        <begin position="506"/>
        <end position="518"/>
    </location>
</feature>
<feature type="compositionally biased region" description="Acidic residues" evidence="1">
    <location>
        <begin position="306"/>
        <end position="320"/>
    </location>
</feature>
<evidence type="ECO:0000313" key="4">
    <source>
        <dbReference type="Proteomes" id="UP000246991"/>
    </source>
</evidence>
<feature type="region of interest" description="Disordered" evidence="1">
    <location>
        <begin position="1106"/>
        <end position="1266"/>
    </location>
</feature>
<feature type="region of interest" description="Disordered" evidence="1">
    <location>
        <begin position="1"/>
        <end position="68"/>
    </location>
</feature>
<feature type="region of interest" description="Disordered" evidence="1">
    <location>
        <begin position="245"/>
        <end position="325"/>
    </location>
</feature>
<feature type="compositionally biased region" description="Gly residues" evidence="1">
    <location>
        <begin position="252"/>
        <end position="262"/>
    </location>
</feature>
<proteinExistence type="predicted"/>
<feature type="compositionally biased region" description="Polar residues" evidence="1">
    <location>
        <begin position="1337"/>
        <end position="1358"/>
    </location>
</feature>
<feature type="region of interest" description="Disordered" evidence="1">
    <location>
        <begin position="441"/>
        <end position="462"/>
    </location>
</feature>
<dbReference type="InterPro" id="IPR027450">
    <property type="entry name" value="AlkB-like"/>
</dbReference>
<feature type="compositionally biased region" description="Polar residues" evidence="1">
    <location>
        <begin position="1175"/>
        <end position="1192"/>
    </location>
</feature>
<dbReference type="SUPFAM" id="SSF51197">
    <property type="entry name" value="Clavaminate synthase-like"/>
    <property type="match status" value="1"/>
</dbReference>
<organism evidence="3 4">
    <name type="scientific">Tuber magnatum</name>
    <name type="common">white Piedmont truffle</name>
    <dbReference type="NCBI Taxonomy" id="42249"/>
    <lineage>
        <taxon>Eukaryota</taxon>
        <taxon>Fungi</taxon>
        <taxon>Dikarya</taxon>
        <taxon>Ascomycota</taxon>
        <taxon>Pezizomycotina</taxon>
        <taxon>Pezizomycetes</taxon>
        <taxon>Pezizales</taxon>
        <taxon>Tuberaceae</taxon>
        <taxon>Tuber</taxon>
    </lineage>
</organism>
<dbReference type="Proteomes" id="UP000246991">
    <property type="component" value="Unassembled WGS sequence"/>
</dbReference>